<comment type="caution">
    <text evidence="1">The sequence shown here is derived from an EMBL/GenBank/DDBJ whole genome shotgun (WGS) entry which is preliminary data.</text>
</comment>
<proteinExistence type="predicted"/>
<dbReference type="EMBL" id="FZNZ01000041">
    <property type="protein sequence ID" value="SNS10224.1"/>
    <property type="molecule type" value="Genomic_DNA"/>
</dbReference>
<protein>
    <submittedName>
        <fullName evidence="1">Uncharacterized protein</fullName>
    </submittedName>
</protein>
<sequence length="69" mass="8266">MRVIAFICRCFIRNYVTTFQKHYLRVCKFNNCSHLILFGIIKIILDLIKQLFHFLFGVDITIELGDENR</sequence>
<evidence type="ECO:0000313" key="2">
    <source>
        <dbReference type="Proteomes" id="UP000198427"/>
    </source>
</evidence>
<name>A0AA94S0P8_9BACT</name>
<keyword evidence="2" id="KW-1185">Reference proteome</keyword>
<gene>
    <name evidence="1" type="ORF">SAMN06265364_14127</name>
</gene>
<dbReference type="Proteomes" id="UP000198427">
    <property type="component" value="Unassembled WGS sequence"/>
</dbReference>
<dbReference type="AlphaFoldDB" id="A0AA94S0P8"/>
<reference evidence="1 2" key="1">
    <citation type="submission" date="2017-06" db="EMBL/GenBank/DDBJ databases">
        <authorList>
            <person name="Varghese N."/>
            <person name="Submissions S."/>
        </authorList>
    </citation>
    <scope>NUCLEOTIDE SEQUENCE [LARGE SCALE GENOMIC DNA]</scope>
    <source>
        <strain evidence="1 2">DSM 26989</strain>
    </source>
</reference>
<accession>A0AA94S0P8</accession>
<organism evidence="1 2">
    <name type="scientific">Prevotella jejuni</name>
    <dbReference type="NCBI Taxonomy" id="1177574"/>
    <lineage>
        <taxon>Bacteria</taxon>
        <taxon>Pseudomonadati</taxon>
        <taxon>Bacteroidota</taxon>
        <taxon>Bacteroidia</taxon>
        <taxon>Bacteroidales</taxon>
        <taxon>Prevotellaceae</taxon>
        <taxon>Prevotella</taxon>
    </lineage>
</organism>
<evidence type="ECO:0000313" key="1">
    <source>
        <dbReference type="EMBL" id="SNS10224.1"/>
    </source>
</evidence>